<gene>
    <name evidence="2" type="ORF">PX52LOC_02452</name>
</gene>
<dbReference type="KEGG" id="lrs:PX52LOC_02452"/>
<evidence type="ECO:0000313" key="2">
    <source>
        <dbReference type="EMBL" id="QEL15528.1"/>
    </source>
</evidence>
<dbReference type="AlphaFoldDB" id="A0A5C1AER4"/>
<sequence length="91" mass="9756">MFDPTSRLSGVLLPLAKGEMSHLGWEGESLIVWIGEQKYTRKMNATGKVATTQCPPVQAKKSAIWQVKPGRTSAASSVSVESNSTPRSVPA</sequence>
<dbReference type="Proteomes" id="UP000324974">
    <property type="component" value="Chromosome"/>
</dbReference>
<reference evidence="3" key="1">
    <citation type="submission" date="2019-08" db="EMBL/GenBank/DDBJ databases">
        <title>Limnoglobus roseus gen. nov., sp. nov., a novel freshwater planctomycete with a giant genome from the family Gemmataceae.</title>
        <authorList>
            <person name="Kulichevskaya I.S."/>
            <person name="Naumoff D.G."/>
            <person name="Miroshnikov K."/>
            <person name="Ivanova A."/>
            <person name="Philippov D.A."/>
            <person name="Hakobyan A."/>
            <person name="Rijpstra I.C."/>
            <person name="Sinninghe Damste J.S."/>
            <person name="Liesack W."/>
            <person name="Dedysh S.N."/>
        </authorList>
    </citation>
    <scope>NUCLEOTIDE SEQUENCE [LARGE SCALE GENOMIC DNA]</scope>
    <source>
        <strain evidence="3">PX52</strain>
    </source>
</reference>
<protein>
    <submittedName>
        <fullName evidence="2">Uncharacterized protein</fullName>
    </submittedName>
</protein>
<accession>A0A5C1AER4</accession>
<organism evidence="2 3">
    <name type="scientific">Limnoglobus roseus</name>
    <dbReference type="NCBI Taxonomy" id="2598579"/>
    <lineage>
        <taxon>Bacteria</taxon>
        <taxon>Pseudomonadati</taxon>
        <taxon>Planctomycetota</taxon>
        <taxon>Planctomycetia</taxon>
        <taxon>Gemmatales</taxon>
        <taxon>Gemmataceae</taxon>
        <taxon>Limnoglobus</taxon>
    </lineage>
</organism>
<evidence type="ECO:0000313" key="3">
    <source>
        <dbReference type="Proteomes" id="UP000324974"/>
    </source>
</evidence>
<keyword evidence="3" id="KW-1185">Reference proteome</keyword>
<proteinExistence type="predicted"/>
<name>A0A5C1AER4_9BACT</name>
<dbReference type="EMBL" id="CP042425">
    <property type="protein sequence ID" value="QEL15528.1"/>
    <property type="molecule type" value="Genomic_DNA"/>
</dbReference>
<feature type="region of interest" description="Disordered" evidence="1">
    <location>
        <begin position="71"/>
        <end position="91"/>
    </location>
</feature>
<evidence type="ECO:0000256" key="1">
    <source>
        <dbReference type="SAM" id="MobiDB-lite"/>
    </source>
</evidence>